<sequence length="491" mass="52823">MDKTSTPIAMKRELGLLDSTMIVAGSMIGSGIFLVSSDMARTVGSPGVILMIWLVTGIITLIAALSYGELAGMMPKAGGQYVYLKEAFNPVVGFLFGWTVFTVIQTGVIAAVAIAFAKYTAELIPFFDEKNVIFSLGFFDFNATQMLALILIAFLTYVNLQGVKNAKILQTTFTIAKLLSLLGLIVLGIYIGLNSEAFKANLTNFWTPYSVKVNPDGSITKELLSGVVLYGAIGAAMVGSLFSSDSWNNITYTAGEVKDPQKNIPLSLFLGTLIVTILYILANVAYLMLLPISGSPDGVTVLERGIMFASQDRVGTAAASIIFGSAAVTIMALLIMVSTFGCNNGLILSGARLYYAMAKDGVFFKRAAVLNKNNVPGFALILQAIWASALCLSGSYGQLLDYCTFSSLLFYIVTIVGLFVLRKKRPDWDRPYKAFGYPVLPALYVIIASAICVVLLIVKPETCGWGLAIVLLGLPVYYIWKSFGGKTEAID</sequence>
<feature type="transmembrane region" description="Helical" evidence="5">
    <location>
        <begin position="402"/>
        <end position="422"/>
    </location>
</feature>
<reference evidence="6 7" key="1">
    <citation type="submission" date="2019-04" db="EMBL/GenBank/DDBJ databases">
        <title>Pedobacter sp. AR-3-17 sp. nov., isolated from Arctic soil.</title>
        <authorList>
            <person name="Dahal R.H."/>
            <person name="Kim D.-U."/>
        </authorList>
    </citation>
    <scope>NUCLEOTIDE SEQUENCE [LARGE SCALE GENOMIC DNA]</scope>
    <source>
        <strain evidence="6 7">AR-3-17</strain>
    </source>
</reference>
<evidence type="ECO:0000256" key="4">
    <source>
        <dbReference type="ARBA" id="ARBA00023136"/>
    </source>
</evidence>
<evidence type="ECO:0000256" key="2">
    <source>
        <dbReference type="ARBA" id="ARBA00022692"/>
    </source>
</evidence>
<feature type="transmembrane region" description="Helical" evidence="5">
    <location>
        <begin position="172"/>
        <end position="193"/>
    </location>
</feature>
<dbReference type="PIRSF" id="PIRSF006060">
    <property type="entry name" value="AA_transporter"/>
    <property type="match status" value="1"/>
</dbReference>
<feature type="transmembrane region" description="Helical" evidence="5">
    <location>
        <begin position="434"/>
        <end position="458"/>
    </location>
</feature>
<gene>
    <name evidence="6" type="ORF">FA046_11880</name>
</gene>
<dbReference type="Pfam" id="PF13520">
    <property type="entry name" value="AA_permease_2"/>
    <property type="match status" value="1"/>
</dbReference>
<proteinExistence type="predicted"/>
<keyword evidence="2 5" id="KW-0812">Transmembrane</keyword>
<feature type="transmembrane region" description="Helical" evidence="5">
    <location>
        <begin position="264"/>
        <end position="289"/>
    </location>
</feature>
<dbReference type="PANTHER" id="PTHR11785:SF512">
    <property type="entry name" value="SOBREMESA, ISOFORM B"/>
    <property type="match status" value="1"/>
</dbReference>
<feature type="transmembrane region" description="Helical" evidence="5">
    <location>
        <begin position="317"/>
        <end position="342"/>
    </location>
</feature>
<evidence type="ECO:0000256" key="5">
    <source>
        <dbReference type="SAM" id="Phobius"/>
    </source>
</evidence>
<evidence type="ECO:0000256" key="3">
    <source>
        <dbReference type="ARBA" id="ARBA00022989"/>
    </source>
</evidence>
<feature type="transmembrane region" description="Helical" evidence="5">
    <location>
        <begin position="91"/>
        <end position="116"/>
    </location>
</feature>
<keyword evidence="4 5" id="KW-0472">Membrane</keyword>
<comment type="caution">
    <text evidence="6">The sequence shown here is derived from an EMBL/GenBank/DDBJ whole genome shotgun (WGS) entry which is preliminary data.</text>
</comment>
<dbReference type="AlphaFoldDB" id="A0A4U1C153"/>
<evidence type="ECO:0000256" key="1">
    <source>
        <dbReference type="ARBA" id="ARBA00004141"/>
    </source>
</evidence>
<feature type="transmembrane region" description="Helical" evidence="5">
    <location>
        <begin position="223"/>
        <end position="243"/>
    </location>
</feature>
<feature type="transmembrane region" description="Helical" evidence="5">
    <location>
        <begin position="136"/>
        <end position="160"/>
    </location>
</feature>
<dbReference type="GO" id="GO:0016020">
    <property type="term" value="C:membrane"/>
    <property type="evidence" value="ECO:0007669"/>
    <property type="project" value="UniProtKB-SubCell"/>
</dbReference>
<dbReference type="Proteomes" id="UP000308181">
    <property type="component" value="Unassembled WGS sequence"/>
</dbReference>
<feature type="transmembrane region" description="Helical" evidence="5">
    <location>
        <begin position="48"/>
        <end position="70"/>
    </location>
</feature>
<dbReference type="PANTHER" id="PTHR11785">
    <property type="entry name" value="AMINO ACID TRANSPORTER"/>
    <property type="match status" value="1"/>
</dbReference>
<dbReference type="GO" id="GO:0015179">
    <property type="term" value="F:L-amino acid transmembrane transporter activity"/>
    <property type="evidence" value="ECO:0007669"/>
    <property type="project" value="TreeGrafter"/>
</dbReference>
<keyword evidence="7" id="KW-1185">Reference proteome</keyword>
<dbReference type="InterPro" id="IPR050598">
    <property type="entry name" value="AminoAcid_Transporter"/>
</dbReference>
<feature type="transmembrane region" description="Helical" evidence="5">
    <location>
        <begin position="464"/>
        <end position="480"/>
    </location>
</feature>
<dbReference type="RefSeq" id="WP_136826740.1">
    <property type="nucleotide sequence ID" value="NZ_SWBP01000004.1"/>
</dbReference>
<evidence type="ECO:0000313" key="6">
    <source>
        <dbReference type="EMBL" id="TKB96777.1"/>
    </source>
</evidence>
<name>A0A4U1C153_9SPHI</name>
<dbReference type="EMBL" id="SWBP01000004">
    <property type="protein sequence ID" value="TKB96777.1"/>
    <property type="molecule type" value="Genomic_DNA"/>
</dbReference>
<accession>A0A4U1C153</accession>
<comment type="subcellular location">
    <subcellularLocation>
        <location evidence="1">Membrane</location>
        <topology evidence="1">Multi-pass membrane protein</topology>
    </subcellularLocation>
</comment>
<dbReference type="InterPro" id="IPR002293">
    <property type="entry name" value="AA/rel_permease1"/>
</dbReference>
<feature type="transmembrane region" description="Helical" evidence="5">
    <location>
        <begin position="375"/>
        <end position="396"/>
    </location>
</feature>
<evidence type="ECO:0000313" key="7">
    <source>
        <dbReference type="Proteomes" id="UP000308181"/>
    </source>
</evidence>
<dbReference type="OrthoDB" id="9806937at2"/>
<keyword evidence="3 5" id="KW-1133">Transmembrane helix</keyword>
<protein>
    <submittedName>
        <fullName evidence="6">Amino acid permease</fullName>
    </submittedName>
</protein>
<feature type="transmembrane region" description="Helical" evidence="5">
    <location>
        <begin position="16"/>
        <end position="36"/>
    </location>
</feature>
<dbReference type="Gene3D" id="1.20.1740.10">
    <property type="entry name" value="Amino acid/polyamine transporter I"/>
    <property type="match status" value="1"/>
</dbReference>
<organism evidence="6 7">
    <name type="scientific">Pedobacter cryophilus</name>
    <dbReference type="NCBI Taxonomy" id="2571271"/>
    <lineage>
        <taxon>Bacteria</taxon>
        <taxon>Pseudomonadati</taxon>
        <taxon>Bacteroidota</taxon>
        <taxon>Sphingobacteriia</taxon>
        <taxon>Sphingobacteriales</taxon>
        <taxon>Sphingobacteriaceae</taxon>
        <taxon>Pedobacter</taxon>
    </lineage>
</organism>